<keyword evidence="2" id="KW-0732">Signal</keyword>
<proteinExistence type="predicted"/>
<dbReference type="VEuPathDB" id="ToxoDB:CSUI_003773"/>
<keyword evidence="4" id="KW-1185">Reference proteome</keyword>
<evidence type="ECO:0000256" key="1">
    <source>
        <dbReference type="SAM" id="MobiDB-lite"/>
    </source>
</evidence>
<dbReference type="Proteomes" id="UP000221165">
    <property type="component" value="Unassembled WGS sequence"/>
</dbReference>
<dbReference type="Gene3D" id="2.40.128.20">
    <property type="match status" value="1"/>
</dbReference>
<comment type="caution">
    <text evidence="3">The sequence shown here is derived from an EMBL/GenBank/DDBJ whole genome shotgun (WGS) entry which is preliminary data.</text>
</comment>
<dbReference type="AlphaFoldDB" id="A0A2C6L3L8"/>
<evidence type="ECO:0000313" key="3">
    <source>
        <dbReference type="EMBL" id="PHJ22385.1"/>
    </source>
</evidence>
<evidence type="ECO:0000313" key="4">
    <source>
        <dbReference type="Proteomes" id="UP000221165"/>
    </source>
</evidence>
<evidence type="ECO:0000256" key="2">
    <source>
        <dbReference type="SAM" id="SignalP"/>
    </source>
</evidence>
<dbReference type="GeneID" id="94427179"/>
<sequence>MLFYSVTVKFFLWVALLQIQLSELGFISVLAQKPNRLPNARSFRYRPLQPPADSLVPPPSVASVTEARLPENSSGTQSDLLSEPCTSCSLTMIDTVSAPEAPMVQTVTTTADGDSQEASTNVFEKTDDKQEIVLSVYGPLSEMQYNSFFRLGDIPEVWFDSIAKVATAFRGSWQILLNRSDPVDELMKALGFSMIKRRVMATYSSITDMELIKNDEKSPVIKITTHLPLNNLKQSVVSFDNTWAEQKDSDTGTWRTWSVWMDGRAIQRRESSLGTMFDVRVIFPSDPLSTDSKTTEQAVSGPLMLFKWTFIPTGKQPITAMRWMKKL</sequence>
<dbReference type="InterPro" id="IPR012674">
    <property type="entry name" value="Calycin"/>
</dbReference>
<dbReference type="RefSeq" id="XP_067924062.1">
    <property type="nucleotide sequence ID" value="XM_068063968.1"/>
</dbReference>
<feature type="region of interest" description="Disordered" evidence="1">
    <location>
        <begin position="42"/>
        <end position="61"/>
    </location>
</feature>
<keyword evidence="3" id="KW-0812">Transmembrane</keyword>
<protein>
    <submittedName>
        <fullName evidence="3">Transmembrane protein</fullName>
    </submittedName>
</protein>
<feature type="signal peptide" evidence="2">
    <location>
        <begin position="1"/>
        <end position="31"/>
    </location>
</feature>
<reference evidence="3 4" key="1">
    <citation type="journal article" date="2017" name="Int. J. Parasitol.">
        <title>The genome of the protozoan parasite Cystoisospora suis and a reverse vaccinology approach to identify vaccine candidates.</title>
        <authorList>
            <person name="Palmieri N."/>
            <person name="Shrestha A."/>
            <person name="Ruttkowski B."/>
            <person name="Beck T."/>
            <person name="Vogl C."/>
            <person name="Tomley F."/>
            <person name="Blake D.P."/>
            <person name="Joachim A."/>
        </authorList>
    </citation>
    <scope>NUCLEOTIDE SEQUENCE [LARGE SCALE GENOMIC DNA]</scope>
    <source>
        <strain evidence="3 4">Wien I</strain>
    </source>
</reference>
<keyword evidence="3" id="KW-0472">Membrane</keyword>
<name>A0A2C6L3L8_9APIC</name>
<dbReference type="OrthoDB" id="354351at2759"/>
<gene>
    <name evidence="3" type="ORF">CSUI_003773</name>
</gene>
<organism evidence="3 4">
    <name type="scientific">Cystoisospora suis</name>
    <dbReference type="NCBI Taxonomy" id="483139"/>
    <lineage>
        <taxon>Eukaryota</taxon>
        <taxon>Sar</taxon>
        <taxon>Alveolata</taxon>
        <taxon>Apicomplexa</taxon>
        <taxon>Conoidasida</taxon>
        <taxon>Coccidia</taxon>
        <taxon>Eucoccidiorida</taxon>
        <taxon>Eimeriorina</taxon>
        <taxon>Sarcocystidae</taxon>
        <taxon>Cystoisospora</taxon>
    </lineage>
</organism>
<accession>A0A2C6L3L8</accession>
<dbReference type="EMBL" id="MIGC01001699">
    <property type="protein sequence ID" value="PHJ22385.1"/>
    <property type="molecule type" value="Genomic_DNA"/>
</dbReference>
<feature type="chain" id="PRO_5012993806" evidence="2">
    <location>
        <begin position="32"/>
        <end position="327"/>
    </location>
</feature>